<dbReference type="InterPro" id="IPR043128">
    <property type="entry name" value="Rev_trsase/Diguanyl_cyclase"/>
</dbReference>
<dbReference type="InterPro" id="IPR053098">
    <property type="entry name" value="Petuviruses_polyprotein"/>
</dbReference>
<gene>
    <name evidence="3" type="ORF">SVIM_LOCUS280256</name>
</gene>
<dbReference type="InterPro" id="IPR000477">
    <property type="entry name" value="RT_dom"/>
</dbReference>
<dbReference type="InterPro" id="IPR043502">
    <property type="entry name" value="DNA/RNA_pol_sf"/>
</dbReference>
<feature type="domain" description="Reverse transcriptase" evidence="2">
    <location>
        <begin position="1245"/>
        <end position="1332"/>
    </location>
</feature>
<feature type="compositionally biased region" description="Polar residues" evidence="1">
    <location>
        <begin position="652"/>
        <end position="661"/>
    </location>
</feature>
<evidence type="ECO:0000256" key="1">
    <source>
        <dbReference type="SAM" id="MobiDB-lite"/>
    </source>
</evidence>
<organism evidence="3">
    <name type="scientific">Salix viminalis</name>
    <name type="common">Common osier</name>
    <name type="synonym">Basket willow</name>
    <dbReference type="NCBI Taxonomy" id="40686"/>
    <lineage>
        <taxon>Eukaryota</taxon>
        <taxon>Viridiplantae</taxon>
        <taxon>Streptophyta</taxon>
        <taxon>Embryophyta</taxon>
        <taxon>Tracheophyta</taxon>
        <taxon>Spermatophyta</taxon>
        <taxon>Magnoliopsida</taxon>
        <taxon>eudicotyledons</taxon>
        <taxon>Gunneridae</taxon>
        <taxon>Pentapetalae</taxon>
        <taxon>rosids</taxon>
        <taxon>fabids</taxon>
        <taxon>Malpighiales</taxon>
        <taxon>Salicaceae</taxon>
        <taxon>Saliceae</taxon>
        <taxon>Salix</taxon>
    </lineage>
</organism>
<dbReference type="SUPFAM" id="SSF56672">
    <property type="entry name" value="DNA/RNA polymerases"/>
    <property type="match status" value="1"/>
</dbReference>
<sequence>MLLKDLLRSFRTVVTLEIPSEFPEQWITQGYTHIHFGAIRLALSYHGRKGLPVAARLALLDTRYLEYQHACIGSLETTLNCGTVVVTFYPNFNMALDDPQLHHFLKVQLQITGADQVLDTYQATLHYQMAYRVQNHAFDLVLPVTNDALLITVDTNQKATCTHVPRQIPKDELQKLLPSSWITNYEKLHQNSVPIQSMEPEFTKKADGTVEIIFQKGASSTTPPAIFSSISMVQPIHEPLPVPIESFSNTGLPVYSFAEDNHKFWDTCHCDSCSNEAMADKDDIPRHKRKSSGKKLKSRYINGDRTVDTLGQPSGKFDYLVKYTPPSWATPEQVPTVAMYQPTRPYDDDFPALQEQVKDKVRTLPQVQNPQGVDAEGRPKQVTQAEAVLNWQSQNAIAQNSVLHRIESKVDLVQTNLKKMTVSVDSRILHLEELCAEIQQRISTIHEYLLQASISRIDPQKEQEIHLSERVAKSKSKPSPFPEPSQNKMTSYYPDPFWTKHSPSFTPQPLPTTPQLFGNPDSENLFRKTFSKRDKGKTQVPLISKKPRSPAPIISSSSDSLESKKHEPDDPFQDSQDPYQLMIQSHDHSNPIQSLLTSYSHQTIPKILTHEPLANTSEEETPTEESTLVASDDDSSDTCSMPPLLMADPPQAHSSDPQSSRTRQEPPPTSTTRVSVDEPVSSDDEVNLNPRRYQPHIHSSNTGGYFTLDDIPRVKWRDRMLEFHSWLTSYMLKDGVTLRDALQQFSAKFSGTLWDWFHALGDYRQLQFVNSASLSEALGWLHYEFLGEALNDKEIARYEYFKMKCCSYLRSDLEKHFKEMCRRYHILSGPDDPSLKHAFLASIPRDLADETFRLFKIRKEAIDNQSLGTIFHQVLEALNKMCDQHKYFTKILQPDKTMLRACKRPDLMIKCSDNADCNCPMKKKRHFKKMHRSSFNGRQKKWKFLRKRHTRRPKHFSLAPTDASSVNAQSLKLIDFLAQNTKFNPDDDEVESLFSLTDELTPDTIAAVADESSDDEIYELYQAQTTSPPSHPIPLAPVTILTSKYAKPIKAIALFDTGAHRTILNPKVLPPHCWVAHKEYFRAADNQVFCTKLKTKKPITIQILPQCSVKTHVLGSPLPGKDLVIDLMFISNLSSESFPMEFLAKCSHPLWQNPQFFIKLPFKLNEDINPTKASHTGMNPEHKMLAQEECAQLQAQGLIEPTDSSWSCEAFYVNKRSEHEQAQLVFGNLAFILKTDTKQVFCIPDHHYQWRVMPFGLKVAPSLFQKAMIKVFEPILQSALIYIDDVLLFSKDEESHAMLLKQFAELVCHHGIMLSETKMLICQKEIEFLGMIFTDGAYTPGTHIAEELHKFPDGPSLEDKCNSF</sequence>
<dbReference type="Pfam" id="PF01107">
    <property type="entry name" value="MP"/>
    <property type="match status" value="1"/>
</dbReference>
<dbReference type="InterPro" id="IPR028919">
    <property type="entry name" value="Viral_movement"/>
</dbReference>
<dbReference type="Gene3D" id="3.30.70.270">
    <property type="match status" value="1"/>
</dbReference>
<evidence type="ECO:0000259" key="2">
    <source>
        <dbReference type="Pfam" id="PF00078"/>
    </source>
</evidence>
<name>A0A6N2LX19_SALVM</name>
<dbReference type="CDD" id="cd01647">
    <property type="entry name" value="RT_LTR"/>
    <property type="match status" value="1"/>
</dbReference>
<feature type="region of interest" description="Disordered" evidence="1">
    <location>
        <begin position="468"/>
        <end position="577"/>
    </location>
</feature>
<feature type="region of interest" description="Disordered" evidence="1">
    <location>
        <begin position="611"/>
        <end position="694"/>
    </location>
</feature>
<evidence type="ECO:0000313" key="3">
    <source>
        <dbReference type="EMBL" id="VFU45038.1"/>
    </source>
</evidence>
<dbReference type="PANTHER" id="PTHR48435">
    <property type="entry name" value="POLYPROTEIN"/>
    <property type="match status" value="1"/>
</dbReference>
<protein>
    <recommendedName>
        <fullName evidence="2">Reverse transcriptase domain-containing protein</fullName>
    </recommendedName>
</protein>
<proteinExistence type="predicted"/>
<dbReference type="Pfam" id="PF00078">
    <property type="entry name" value="RVT_1"/>
    <property type="match status" value="1"/>
</dbReference>
<reference evidence="3" key="1">
    <citation type="submission" date="2019-03" db="EMBL/GenBank/DDBJ databases">
        <authorList>
            <person name="Mank J."/>
            <person name="Almeida P."/>
        </authorList>
    </citation>
    <scope>NUCLEOTIDE SEQUENCE</scope>
    <source>
        <strain evidence="3">78183</strain>
    </source>
</reference>
<dbReference type="PANTHER" id="PTHR48435:SF1">
    <property type="entry name" value="POLYPROTEIN"/>
    <property type="match status" value="1"/>
</dbReference>
<feature type="compositionally biased region" description="Low complexity" evidence="1">
    <location>
        <begin position="551"/>
        <end position="560"/>
    </location>
</feature>
<accession>A0A6N2LX19</accession>
<dbReference type="EMBL" id="CAADRP010001614">
    <property type="protein sequence ID" value="VFU45038.1"/>
    <property type="molecule type" value="Genomic_DNA"/>
</dbReference>